<evidence type="ECO:0000256" key="5">
    <source>
        <dbReference type="ARBA" id="ARBA00022777"/>
    </source>
</evidence>
<keyword evidence="7" id="KW-0040">ANK repeat</keyword>
<dbReference type="GO" id="GO:0035556">
    <property type="term" value="P:intracellular signal transduction"/>
    <property type="evidence" value="ECO:0007669"/>
    <property type="project" value="TreeGrafter"/>
</dbReference>
<dbReference type="InterPro" id="IPR008271">
    <property type="entry name" value="Ser/Thr_kinase_AS"/>
</dbReference>
<evidence type="ECO:0000256" key="8">
    <source>
        <dbReference type="PROSITE-ProRule" id="PRU10141"/>
    </source>
</evidence>
<protein>
    <submittedName>
        <fullName evidence="11">Protein kinase domain-containing protein</fullName>
    </submittedName>
</protein>
<dbReference type="InterPro" id="IPR017441">
    <property type="entry name" value="Protein_kinase_ATP_BS"/>
</dbReference>
<dbReference type="SMART" id="SM00248">
    <property type="entry name" value="ANK"/>
    <property type="match status" value="4"/>
</dbReference>
<feature type="repeat" description="ANK" evidence="7">
    <location>
        <begin position="420"/>
        <end position="452"/>
    </location>
</feature>
<keyword evidence="5" id="KW-0418">Kinase</keyword>
<dbReference type="Gene3D" id="3.30.200.20">
    <property type="entry name" value="Phosphorylase Kinase, domain 1"/>
    <property type="match status" value="1"/>
</dbReference>
<dbReference type="PROSITE" id="PS50011">
    <property type="entry name" value="PROTEIN_KINASE_DOM"/>
    <property type="match status" value="1"/>
</dbReference>
<feature type="domain" description="Protein kinase" evidence="9">
    <location>
        <begin position="51"/>
        <end position="312"/>
    </location>
</feature>
<dbReference type="SUPFAM" id="SSF56112">
    <property type="entry name" value="Protein kinase-like (PK-like)"/>
    <property type="match status" value="1"/>
</dbReference>
<organism evidence="10 11">
    <name type="scientific">Strongyloides papillosus</name>
    <name type="common">Intestinal threadworm</name>
    <dbReference type="NCBI Taxonomy" id="174720"/>
    <lineage>
        <taxon>Eukaryota</taxon>
        <taxon>Metazoa</taxon>
        <taxon>Ecdysozoa</taxon>
        <taxon>Nematoda</taxon>
        <taxon>Chromadorea</taxon>
        <taxon>Rhabditida</taxon>
        <taxon>Tylenchina</taxon>
        <taxon>Panagrolaimomorpha</taxon>
        <taxon>Strongyloidoidea</taxon>
        <taxon>Strongyloididae</taxon>
        <taxon>Strongyloides</taxon>
    </lineage>
</organism>
<dbReference type="Gene3D" id="1.10.510.10">
    <property type="entry name" value="Transferase(Phosphotransferase) domain 1"/>
    <property type="match status" value="1"/>
</dbReference>
<keyword evidence="10" id="KW-1185">Reference proteome</keyword>
<dbReference type="GO" id="GO:0005524">
    <property type="term" value="F:ATP binding"/>
    <property type="evidence" value="ECO:0007669"/>
    <property type="project" value="UniProtKB-UniRule"/>
</dbReference>
<comment type="cofactor">
    <cofactor evidence="1">
        <name>Mg(2+)</name>
        <dbReference type="ChEBI" id="CHEBI:18420"/>
    </cofactor>
</comment>
<dbReference type="SMART" id="SM00220">
    <property type="entry name" value="S_TKc"/>
    <property type="match status" value="1"/>
</dbReference>
<dbReference type="Pfam" id="PF12796">
    <property type="entry name" value="Ank_2"/>
    <property type="match status" value="1"/>
</dbReference>
<reference evidence="11" key="1">
    <citation type="submission" date="2017-02" db="UniProtKB">
        <authorList>
            <consortium name="WormBaseParasite"/>
        </authorList>
    </citation>
    <scope>IDENTIFICATION</scope>
</reference>
<dbReference type="PROSITE" id="PS50297">
    <property type="entry name" value="ANK_REP_REGION"/>
    <property type="match status" value="1"/>
</dbReference>
<feature type="binding site" evidence="8">
    <location>
        <position position="84"/>
    </location>
    <ligand>
        <name>ATP</name>
        <dbReference type="ChEBI" id="CHEBI:30616"/>
    </ligand>
</feature>
<accession>A0A0N5CAU5</accession>
<keyword evidence="6 8" id="KW-0067">ATP-binding</keyword>
<dbReference type="Proteomes" id="UP000046392">
    <property type="component" value="Unplaced"/>
</dbReference>
<dbReference type="FunFam" id="1.10.510.10:FF:000571">
    <property type="entry name" value="Maternal embryonic leucine zipper kinase"/>
    <property type="match status" value="1"/>
</dbReference>
<dbReference type="PRINTS" id="PR01415">
    <property type="entry name" value="ANKYRIN"/>
</dbReference>
<dbReference type="SUPFAM" id="SSF48403">
    <property type="entry name" value="Ankyrin repeat"/>
    <property type="match status" value="1"/>
</dbReference>
<dbReference type="InterPro" id="IPR000719">
    <property type="entry name" value="Prot_kinase_dom"/>
</dbReference>
<dbReference type="InterPro" id="IPR002110">
    <property type="entry name" value="Ankyrin_rpt"/>
</dbReference>
<feature type="repeat" description="ANK" evidence="7">
    <location>
        <begin position="487"/>
        <end position="519"/>
    </location>
</feature>
<feature type="repeat" description="ANK" evidence="7">
    <location>
        <begin position="520"/>
        <end position="552"/>
    </location>
</feature>
<dbReference type="PROSITE" id="PS00107">
    <property type="entry name" value="PROTEIN_KINASE_ATP"/>
    <property type="match status" value="1"/>
</dbReference>
<dbReference type="PANTHER" id="PTHR24342:SF14">
    <property type="entry name" value="DEATH-ASSOCIATED PROTEIN KINASE DAPK-1"/>
    <property type="match status" value="1"/>
</dbReference>
<evidence type="ECO:0000256" key="1">
    <source>
        <dbReference type="ARBA" id="ARBA00001946"/>
    </source>
</evidence>
<dbReference type="FunFam" id="3.30.200.20:FF:000042">
    <property type="entry name" value="Aurora kinase A"/>
    <property type="match status" value="1"/>
</dbReference>
<dbReference type="InterPro" id="IPR036770">
    <property type="entry name" value="Ankyrin_rpt-contain_sf"/>
</dbReference>
<dbReference type="Gene3D" id="1.25.40.20">
    <property type="entry name" value="Ankyrin repeat-containing domain"/>
    <property type="match status" value="1"/>
</dbReference>
<evidence type="ECO:0000256" key="7">
    <source>
        <dbReference type="PROSITE-ProRule" id="PRU00023"/>
    </source>
</evidence>
<dbReference type="GO" id="GO:0043065">
    <property type="term" value="P:positive regulation of apoptotic process"/>
    <property type="evidence" value="ECO:0007669"/>
    <property type="project" value="TreeGrafter"/>
</dbReference>
<dbReference type="STRING" id="174720.A0A0N5CAU5"/>
<name>A0A0N5CAU5_STREA</name>
<evidence type="ECO:0000313" key="10">
    <source>
        <dbReference type="Proteomes" id="UP000046392"/>
    </source>
</evidence>
<dbReference type="GO" id="GO:0004674">
    <property type="term" value="F:protein serine/threonine kinase activity"/>
    <property type="evidence" value="ECO:0007669"/>
    <property type="project" value="UniProtKB-KW"/>
</dbReference>
<dbReference type="Pfam" id="PF00069">
    <property type="entry name" value="Pkinase"/>
    <property type="match status" value="1"/>
</dbReference>
<evidence type="ECO:0000256" key="6">
    <source>
        <dbReference type="ARBA" id="ARBA00022840"/>
    </source>
</evidence>
<dbReference type="PROSITE" id="PS00108">
    <property type="entry name" value="PROTEIN_KINASE_ST"/>
    <property type="match status" value="1"/>
</dbReference>
<dbReference type="AlphaFoldDB" id="A0A0N5CAU5"/>
<evidence type="ECO:0000256" key="4">
    <source>
        <dbReference type="ARBA" id="ARBA00022741"/>
    </source>
</evidence>
<dbReference type="PROSITE" id="PS50088">
    <property type="entry name" value="ANK_REPEAT"/>
    <property type="match status" value="3"/>
</dbReference>
<dbReference type="GO" id="GO:0005634">
    <property type="term" value="C:nucleus"/>
    <property type="evidence" value="ECO:0007669"/>
    <property type="project" value="TreeGrafter"/>
</dbReference>
<evidence type="ECO:0000256" key="3">
    <source>
        <dbReference type="ARBA" id="ARBA00022679"/>
    </source>
</evidence>
<keyword evidence="2" id="KW-0723">Serine/threonine-protein kinase</keyword>
<evidence type="ECO:0000313" key="11">
    <source>
        <dbReference type="WBParaSite" id="SPAL_0001501400.1"/>
    </source>
</evidence>
<dbReference type="PANTHER" id="PTHR24342">
    <property type="entry name" value="SERINE/THREONINE-PROTEIN KINASE 17"/>
    <property type="match status" value="1"/>
</dbReference>
<dbReference type="WBParaSite" id="SPAL_0001501400.1">
    <property type="protein sequence ID" value="SPAL_0001501400.1"/>
    <property type="gene ID" value="SPAL_0001501400"/>
</dbReference>
<keyword evidence="3" id="KW-0808">Transferase</keyword>
<evidence type="ECO:0000259" key="9">
    <source>
        <dbReference type="PROSITE" id="PS50011"/>
    </source>
</evidence>
<sequence length="554" mass="63055">MPSHLIGPVKFIPNNDVLINKEENCKNNKREEVIGKELGLHFKSYPVDEDYEFLNDLGSGQFAFVKKVRHRKTGQYYAAKFIKKRRFSTSRRGVPRAHIEREIEVLRLVGGHKNVIQLYNVYETSDEIILILELISGGELFDHVCEKECLPENEAVAFVKQILEGVRHLHNLKVCHLDIKPENIMLLKKGEPNIKLIDFGLSRVILPGFPVKDMIGTPEFVAPEVINYEYLSSATDMWAIGVVTYILLSNGSPFLGESREETFCNITAANYHLSDRYFGRVSMAAKDFIKKLLVINQEDRMTASKSLEHPWIRGYFKIDPRMVFKTVDNNIGVLEESKSFNPREYWKKVYHKIRFINRLTMKVRREIKEGKASDLTIKTKFDPEEYVISAVLVACEEGNLVGLEQLAIRHEVNLDVANKLGETSMHIASGAGHDKVVLYLRSQNVPVDVKDRRGDTPLIWAARNGHNNVIKILCKDKNVNINHVNKSGETALHVATRYSQSSSIQILLDNGANPNIQDEHGESPLHIASWHGYSSSLDILCKYNPNLKLANQVK</sequence>
<evidence type="ECO:0000256" key="2">
    <source>
        <dbReference type="ARBA" id="ARBA00022527"/>
    </source>
</evidence>
<dbReference type="InterPro" id="IPR011009">
    <property type="entry name" value="Kinase-like_dom_sf"/>
</dbReference>
<proteinExistence type="predicted"/>
<keyword evidence="4 8" id="KW-0547">Nucleotide-binding</keyword>